<reference evidence="10 11" key="1">
    <citation type="submission" date="2019-08" db="EMBL/GenBank/DDBJ databases">
        <title>Complete genome sequence of Candidatus Uab amorphum.</title>
        <authorList>
            <person name="Shiratori T."/>
            <person name="Suzuki S."/>
            <person name="Kakizawa Y."/>
            <person name="Ishida K."/>
        </authorList>
    </citation>
    <scope>NUCLEOTIDE SEQUENCE [LARGE SCALE GENOMIC DNA]</scope>
    <source>
        <strain evidence="10 11">SRT547</strain>
    </source>
</reference>
<feature type="binding site" evidence="7">
    <location>
        <position position="674"/>
    </location>
    <ligand>
        <name>ATP</name>
        <dbReference type="ChEBI" id="CHEBI:30616"/>
    </ligand>
</feature>
<dbReference type="Proteomes" id="UP000326354">
    <property type="component" value="Chromosome"/>
</dbReference>
<dbReference type="SMART" id="SM00220">
    <property type="entry name" value="S_TKc"/>
    <property type="match status" value="2"/>
</dbReference>
<keyword evidence="6 7" id="KW-0067">ATP-binding</keyword>
<evidence type="ECO:0000259" key="9">
    <source>
        <dbReference type="PROSITE" id="PS50011"/>
    </source>
</evidence>
<dbReference type="PANTHER" id="PTHR43289">
    <property type="entry name" value="MITOGEN-ACTIVATED PROTEIN KINASE KINASE KINASE 20-RELATED"/>
    <property type="match status" value="1"/>
</dbReference>
<evidence type="ECO:0000256" key="6">
    <source>
        <dbReference type="ARBA" id="ARBA00022840"/>
    </source>
</evidence>
<dbReference type="FunFam" id="1.10.510.10:FF:000021">
    <property type="entry name" value="Serine/threonine protein kinase"/>
    <property type="match status" value="2"/>
</dbReference>
<dbReference type="Pfam" id="PF00069">
    <property type="entry name" value="Pkinase"/>
    <property type="match status" value="2"/>
</dbReference>
<feature type="region of interest" description="Disordered" evidence="8">
    <location>
        <begin position="1"/>
        <end position="22"/>
    </location>
</feature>
<evidence type="ECO:0000256" key="3">
    <source>
        <dbReference type="ARBA" id="ARBA00022679"/>
    </source>
</evidence>
<evidence type="ECO:0000256" key="4">
    <source>
        <dbReference type="ARBA" id="ARBA00022741"/>
    </source>
</evidence>
<dbReference type="InterPro" id="IPR008271">
    <property type="entry name" value="Ser/Thr_kinase_AS"/>
</dbReference>
<dbReference type="CDD" id="cd14014">
    <property type="entry name" value="STKc_PknB_like"/>
    <property type="match status" value="2"/>
</dbReference>
<dbReference type="RefSeq" id="WP_151968093.1">
    <property type="nucleotide sequence ID" value="NZ_AP019860.1"/>
</dbReference>
<feature type="binding site" evidence="7">
    <location>
        <position position="384"/>
    </location>
    <ligand>
        <name>ATP</name>
        <dbReference type="ChEBI" id="CHEBI:30616"/>
    </ligand>
</feature>
<keyword evidence="3" id="KW-0808">Transferase</keyword>
<dbReference type="PROSITE" id="PS00108">
    <property type="entry name" value="PROTEIN_KINASE_ST"/>
    <property type="match status" value="2"/>
</dbReference>
<dbReference type="PANTHER" id="PTHR43289:SF6">
    <property type="entry name" value="SERINE_THREONINE-PROTEIN KINASE NEKL-3"/>
    <property type="match status" value="1"/>
</dbReference>
<organism evidence="10 11">
    <name type="scientific">Uabimicrobium amorphum</name>
    <dbReference type="NCBI Taxonomy" id="2596890"/>
    <lineage>
        <taxon>Bacteria</taxon>
        <taxon>Pseudomonadati</taxon>
        <taxon>Planctomycetota</taxon>
        <taxon>Candidatus Uabimicrobiia</taxon>
        <taxon>Candidatus Uabimicrobiales</taxon>
        <taxon>Candidatus Uabimicrobiaceae</taxon>
        <taxon>Candidatus Uabimicrobium</taxon>
    </lineage>
</organism>
<gene>
    <name evidence="10" type="ORF">UABAM_02267</name>
</gene>
<dbReference type="GO" id="GO:0005524">
    <property type="term" value="F:ATP binding"/>
    <property type="evidence" value="ECO:0007669"/>
    <property type="project" value="UniProtKB-UniRule"/>
</dbReference>
<evidence type="ECO:0000256" key="8">
    <source>
        <dbReference type="SAM" id="MobiDB-lite"/>
    </source>
</evidence>
<keyword evidence="2" id="KW-0723">Serine/threonine-protein kinase</keyword>
<proteinExistence type="predicted"/>
<dbReference type="Gene3D" id="3.30.200.20">
    <property type="entry name" value="Phosphorylase Kinase, domain 1"/>
    <property type="match status" value="2"/>
</dbReference>
<dbReference type="SUPFAM" id="SSF56112">
    <property type="entry name" value="Protein kinase-like (PK-like)"/>
    <property type="match status" value="2"/>
</dbReference>
<evidence type="ECO:0000256" key="7">
    <source>
        <dbReference type="PROSITE-ProRule" id="PRU10141"/>
    </source>
</evidence>
<evidence type="ECO:0000256" key="5">
    <source>
        <dbReference type="ARBA" id="ARBA00022777"/>
    </source>
</evidence>
<dbReference type="Gene3D" id="1.10.510.10">
    <property type="entry name" value="Transferase(Phosphotransferase) domain 1"/>
    <property type="match status" value="2"/>
</dbReference>
<dbReference type="PROSITE" id="PS00107">
    <property type="entry name" value="PROTEIN_KINASE_ATP"/>
    <property type="match status" value="2"/>
</dbReference>
<name>A0A5S9F2X5_UABAM</name>
<dbReference type="EC" id="2.7.11.1" evidence="1"/>
<evidence type="ECO:0000256" key="1">
    <source>
        <dbReference type="ARBA" id="ARBA00012513"/>
    </source>
</evidence>
<dbReference type="PROSITE" id="PS50011">
    <property type="entry name" value="PROTEIN_KINASE_DOM"/>
    <property type="match status" value="2"/>
</dbReference>
<dbReference type="EMBL" id="AP019860">
    <property type="protein sequence ID" value="BBM83912.1"/>
    <property type="molecule type" value="Genomic_DNA"/>
</dbReference>
<dbReference type="InterPro" id="IPR011009">
    <property type="entry name" value="Kinase-like_dom_sf"/>
</dbReference>
<dbReference type="InterPro" id="IPR000719">
    <property type="entry name" value="Prot_kinase_dom"/>
</dbReference>
<protein>
    <recommendedName>
        <fullName evidence="1">non-specific serine/threonine protein kinase</fullName>
        <ecNumber evidence="1">2.7.11.1</ecNumber>
    </recommendedName>
</protein>
<evidence type="ECO:0000313" key="11">
    <source>
        <dbReference type="Proteomes" id="UP000326354"/>
    </source>
</evidence>
<feature type="region of interest" description="Disordered" evidence="8">
    <location>
        <begin position="50"/>
        <end position="102"/>
    </location>
</feature>
<keyword evidence="11" id="KW-1185">Reference proteome</keyword>
<dbReference type="GO" id="GO:0004674">
    <property type="term" value="F:protein serine/threonine kinase activity"/>
    <property type="evidence" value="ECO:0007669"/>
    <property type="project" value="UniProtKB-KW"/>
</dbReference>
<keyword evidence="5 10" id="KW-0418">Kinase</keyword>
<feature type="domain" description="Protein kinase" evidence="9">
    <location>
        <begin position="345"/>
        <end position="611"/>
    </location>
</feature>
<dbReference type="OrthoDB" id="9813021at2"/>
<accession>A0A5S9F2X5</accession>
<dbReference type="KEGG" id="uam:UABAM_02267"/>
<feature type="domain" description="Protein kinase" evidence="9">
    <location>
        <begin position="642"/>
        <end position="917"/>
    </location>
</feature>
<evidence type="ECO:0000313" key="10">
    <source>
        <dbReference type="EMBL" id="BBM83912.1"/>
    </source>
</evidence>
<sequence>MERSSENKKKKNKNQDIQLYGDSIEAIPSNEFDAEDDSIISNLDMDAVPVDSELVTPNESDDDYSDIISSSDRSDEDYSDIISSSDKSDSEDSNIQQPELMNSQYLALPSDFQVTVKKFEGPPILEEPENVKLSEKNEYEEEEDDPIADTIICSTDIEEEDSVPEIPTVGKEAILNTEEVGNTETAPGILDSAMEATVADPDVVALFEDRAEDSAILAAQEVDELDVTVEEAMYADGTISSTFVAESVGEDTFLAATKSTNDIEQSSGEISAQAAPTQDLASKFIPKAQSDLGQTKDMDYSLQASSSQNLPTQDMPFTSDEINRVQIPMPTTSPFGIGDVLDNRYKIVEFLGRGGMAYVYKVEHQLLAGDKHFALKVLGGYAGKQQEFSKRFKREVAVMMEFSHPHVIPIRDFGVTPDNQPYFTMDYCSGDVIKSLIEKHGALDIEVALKVTMQTLEALNEAHKKNIIHRDLKPENLMLEMRNDEPFTYVLDFGIAKSLTTEYTEKLTQGVIGTLLYMSPEQATAQELTIATDIYSLGATLYHMLTGRPPFIGTQQEVIIKIVQENPLPPSYVRKGIPPEIDALVLKALNKKIDERYASADEFIEAIHAALDSSTFQAADKSANTLQAHQAFTPGDVVNNRYRIVDVLGSGGMGIVYKVEHLELSSSKRFFALKLLDPKLSTDSSFKDRFVREIEMAMEFTHENVIQIRDFGHTDAGHYYYTMDYSRGQTLTNVIAKNGKLSTKRSLSIIRQVLSALKGPHKKNIAHRDLKPDNIIIENRNSSDHALVLDFGIAKILDDDGSQKVTQESVIGTPHYMSPEQAGGESIDFRTDFYSVGVIFYEMLLGKVPFDGSTKEVLVAHMLKKPPQPSKLQPQLPLAIEELMLRALQKDPNARFANAEEFIAAIDNIEQREKKLLRRNKVRRVMRFVASLMFLATIAATAFLFLHIDKENRKVEQKFQVAVANFSEQQANIYLDEIKNAFFGVNKFVFPNKIARLSLQIEYQRALHNEDLNKAQNLYTQIQKMPSSNPKLLIQLQQQLDTLRNKKFALYQVVRALNKLQPVAAQEMLRKLETKNGKKLNELITYYINLQESLRNKKYEEAKRIIEIDISPGLSILSSKFSLRNFSNKVRQISQKLGNKTNQNEDNAKAKIIIANIEKALQQSKTKKVERLLKELDQSQGVPYETKQKYSELLSQEKRFLAIKKQPKKDRIKAYELFLSAAPRTQHRYQIESVLREDLQEKFQKAQQKYAAEKYDTALEIVKNIVGSPIFATTPKSLQSNALTMLERIYYFNRDKKIFALEKQWQQLLGKSLHLSRDNRTVEARLYLAVAYSKKNRSTSEKLLSSLKGHLRDLQIDNMDKIQRKAYQEAFELLIKMSKSKEKIILKFIRLFPSQYKYYKDLGDMKLRKSKSQASKYFSLYLKAIQKKTQGLLIRDKLTKTDTYVINQWLALQNFFPLKVGYAWAYETRNLKDQNIKQPVHTIEKRKGNTYTRLEQDEGDSFAARITIFIEKGMIKQKIVIPNAYFEIIPQKVNIKSKWKRKIAQPFRARLVGYNVPVKEYKNVKCLKVKIERVDLKVVRYEYYAPNIGLVKAELFTNGQKSFEQILKNFKGK</sequence>
<dbReference type="InterPro" id="IPR017441">
    <property type="entry name" value="Protein_kinase_ATP_BS"/>
</dbReference>
<evidence type="ECO:0000256" key="2">
    <source>
        <dbReference type="ARBA" id="ARBA00022527"/>
    </source>
</evidence>
<keyword evidence="4 7" id="KW-0547">Nucleotide-binding</keyword>